<dbReference type="KEGG" id="aex:Astex_2191"/>
<dbReference type="Proteomes" id="UP000001492">
    <property type="component" value="Chromosome 1"/>
</dbReference>
<sequence>MRILHLSNHCIFGNGNVHAAVDLACEQAKQGHEVFFASSGGDFEDLLEENGVRHVKIVHPNKHAPWLALPAAIAIFRLCRRKNIQIVHAHMMTGAVLGWAATRFLGIPLITTVHNAFDQHAVLMGLGDRVIAVSAAVAETMKRRGVSEKKLRTVLNGTLGSPRTSGPIMEVSPLYHPSITTVCGLHDRKGVRYLLTAFEAVHAQYPEAHLYVLGEGPQENEYKSIATASPSGANIHFLGQVRDPRPYLKQTDIFVLASLQDPCPLVIPEAREMGCAIVATNVDGIPEMLSIGAAGNLVPPRDDEAIRDKIILLLSEQEKLIESKETSLRLVQHFQISRVFSETIKIYNEFESN</sequence>
<proteinExistence type="predicted"/>
<dbReference type="Pfam" id="PF13692">
    <property type="entry name" value="Glyco_trans_1_4"/>
    <property type="match status" value="1"/>
</dbReference>
<dbReference type="Pfam" id="PF13439">
    <property type="entry name" value="Glyco_transf_4"/>
    <property type="match status" value="1"/>
</dbReference>
<dbReference type="STRING" id="573065.Astex_2191"/>
<dbReference type="PANTHER" id="PTHR12526:SF630">
    <property type="entry name" value="GLYCOSYLTRANSFERASE"/>
    <property type="match status" value="1"/>
</dbReference>
<dbReference type="GO" id="GO:0016757">
    <property type="term" value="F:glycosyltransferase activity"/>
    <property type="evidence" value="ECO:0007669"/>
    <property type="project" value="UniProtKB-ARBA"/>
</dbReference>
<protein>
    <submittedName>
        <fullName evidence="2">Glycosyl transferase group 1</fullName>
    </submittedName>
</protein>
<organism evidence="2 3">
    <name type="scientific">Asticcacaulis excentricus (strain ATCC 15261 / DSM 4724 / KCTC 12464 / NCIMB 9791 / VKM B-1370 / CB 48)</name>
    <dbReference type="NCBI Taxonomy" id="573065"/>
    <lineage>
        <taxon>Bacteria</taxon>
        <taxon>Pseudomonadati</taxon>
        <taxon>Pseudomonadota</taxon>
        <taxon>Alphaproteobacteria</taxon>
        <taxon>Caulobacterales</taxon>
        <taxon>Caulobacteraceae</taxon>
        <taxon>Asticcacaulis</taxon>
    </lineage>
</organism>
<keyword evidence="2" id="KW-0808">Transferase</keyword>
<evidence type="ECO:0000313" key="2">
    <source>
        <dbReference type="EMBL" id="ADU13849.1"/>
    </source>
</evidence>
<evidence type="ECO:0000313" key="3">
    <source>
        <dbReference type="Proteomes" id="UP000001492"/>
    </source>
</evidence>
<dbReference type="SUPFAM" id="SSF53756">
    <property type="entry name" value="UDP-Glycosyltransferase/glycogen phosphorylase"/>
    <property type="match status" value="1"/>
</dbReference>
<gene>
    <name evidence="2" type="ordered locus">Astex_2191</name>
</gene>
<dbReference type="PANTHER" id="PTHR12526">
    <property type="entry name" value="GLYCOSYLTRANSFERASE"/>
    <property type="match status" value="1"/>
</dbReference>
<dbReference type="eggNOG" id="COG0438">
    <property type="taxonomic scope" value="Bacteria"/>
</dbReference>
<dbReference type="HOGENOM" id="CLU_009583_0_4_5"/>
<evidence type="ECO:0000259" key="1">
    <source>
        <dbReference type="Pfam" id="PF13439"/>
    </source>
</evidence>
<dbReference type="OrthoDB" id="9790710at2"/>
<accession>E8RM98</accession>
<dbReference type="RefSeq" id="WP_013479677.1">
    <property type="nucleotide sequence ID" value="NC_014816.1"/>
</dbReference>
<dbReference type="InterPro" id="IPR028098">
    <property type="entry name" value="Glyco_trans_4-like_N"/>
</dbReference>
<dbReference type="AlphaFoldDB" id="E8RM98"/>
<keyword evidence="3" id="KW-1185">Reference proteome</keyword>
<dbReference type="Gene3D" id="3.40.50.2000">
    <property type="entry name" value="Glycogen Phosphorylase B"/>
    <property type="match status" value="2"/>
</dbReference>
<feature type="domain" description="Glycosyltransferase subfamily 4-like N-terminal" evidence="1">
    <location>
        <begin position="19"/>
        <end position="157"/>
    </location>
</feature>
<name>E8RM98_ASTEC</name>
<dbReference type="EMBL" id="CP002395">
    <property type="protein sequence ID" value="ADU13849.1"/>
    <property type="molecule type" value="Genomic_DNA"/>
</dbReference>
<dbReference type="CDD" id="cd03801">
    <property type="entry name" value="GT4_PimA-like"/>
    <property type="match status" value="1"/>
</dbReference>
<reference evidence="3" key="1">
    <citation type="submission" date="2010-12" db="EMBL/GenBank/DDBJ databases">
        <title>Complete sequence of chromosome 1 of Asticcacaulis excentricus CB 48.</title>
        <authorList>
            <consortium name="US DOE Joint Genome Institute"/>
            <person name="Lucas S."/>
            <person name="Copeland A."/>
            <person name="Lapidus A."/>
            <person name="Cheng J.-F."/>
            <person name="Bruce D."/>
            <person name="Goodwin L."/>
            <person name="Pitluck S."/>
            <person name="Teshima H."/>
            <person name="Davenport K."/>
            <person name="Detter J.C."/>
            <person name="Han C."/>
            <person name="Tapia R."/>
            <person name="Land M."/>
            <person name="Hauser L."/>
            <person name="Jeffries C."/>
            <person name="Kyrpides N."/>
            <person name="Ivanova N."/>
            <person name="Ovchinnikova G."/>
            <person name="Brun Y.V."/>
            <person name="Woyke T."/>
        </authorList>
    </citation>
    <scope>NUCLEOTIDE SEQUENCE [LARGE SCALE GENOMIC DNA]</scope>
    <source>
        <strain evidence="3">ATCC 15261 / DSM 4724 / KCTC 12464 / NCIMB 9791 / VKM B-1370 / CB 48</strain>
    </source>
</reference>